<reference evidence="1 3" key="2">
    <citation type="journal article" date="2013" name="Nature">
        <title>Insights into bilaterian evolution from three spiralian genomes.</title>
        <authorList>
            <person name="Simakov O."/>
            <person name="Marletaz F."/>
            <person name="Cho S.J."/>
            <person name="Edsinger-Gonzales E."/>
            <person name="Havlak P."/>
            <person name="Hellsten U."/>
            <person name="Kuo D.H."/>
            <person name="Larsson T."/>
            <person name="Lv J."/>
            <person name="Arendt D."/>
            <person name="Savage R."/>
            <person name="Osoegawa K."/>
            <person name="de Jong P."/>
            <person name="Grimwood J."/>
            <person name="Chapman J.A."/>
            <person name="Shapiro H."/>
            <person name="Aerts A."/>
            <person name="Otillar R.P."/>
            <person name="Terry A.Y."/>
            <person name="Boore J.L."/>
            <person name="Grigoriev I.V."/>
            <person name="Lindberg D.R."/>
            <person name="Seaver E.C."/>
            <person name="Weisblat D.A."/>
            <person name="Putnam N.H."/>
            <person name="Rokhsar D.S."/>
        </authorList>
    </citation>
    <scope>NUCLEOTIDE SEQUENCE</scope>
</reference>
<organism evidence="2 3">
    <name type="scientific">Helobdella robusta</name>
    <name type="common">Californian leech</name>
    <dbReference type="NCBI Taxonomy" id="6412"/>
    <lineage>
        <taxon>Eukaryota</taxon>
        <taxon>Metazoa</taxon>
        <taxon>Spiralia</taxon>
        <taxon>Lophotrochozoa</taxon>
        <taxon>Annelida</taxon>
        <taxon>Clitellata</taxon>
        <taxon>Hirudinea</taxon>
        <taxon>Rhynchobdellida</taxon>
        <taxon>Glossiphoniidae</taxon>
        <taxon>Helobdella</taxon>
    </lineage>
</organism>
<dbReference type="RefSeq" id="XP_009021504.1">
    <property type="nucleotide sequence ID" value="XM_009023256.1"/>
</dbReference>
<dbReference type="HOGENOM" id="CLU_1134620_0_0_1"/>
<evidence type="ECO:0000313" key="1">
    <source>
        <dbReference type="EMBL" id="ESO00454.1"/>
    </source>
</evidence>
<dbReference type="Proteomes" id="UP000015101">
    <property type="component" value="Unassembled WGS sequence"/>
</dbReference>
<keyword evidence="3" id="KW-1185">Reference proteome</keyword>
<sequence length="245" mass="28624">MCFQVLFLENRYKYSSLKYEYKYRKKFKYKYLTLKYKYFYAKEKQKNISLVNGGRKLVSICETDSCNNAPLTAESLEIVITKVMEKSSENMLKLIDGLLEKSKENVEKVISFSNNNLKNLFVKFDSNMKQVVEKIHATLSTLSTSISEFQKQVFKQNETPLIESMTKAFWAVDQERKDEERRASNEIISGLEQQPGASDRDIVTLLCRLSRRLSKLAKSVERRLIKFTGEKSSKLNNDQPFRLNK</sequence>
<reference evidence="3" key="1">
    <citation type="submission" date="2012-12" db="EMBL/GenBank/DDBJ databases">
        <authorList>
            <person name="Hellsten U."/>
            <person name="Grimwood J."/>
            <person name="Chapman J.A."/>
            <person name="Shapiro H."/>
            <person name="Aerts A."/>
            <person name="Otillar R.P."/>
            <person name="Terry A.Y."/>
            <person name="Boore J.L."/>
            <person name="Simakov O."/>
            <person name="Marletaz F."/>
            <person name="Cho S.-J."/>
            <person name="Edsinger-Gonzales E."/>
            <person name="Havlak P."/>
            <person name="Kuo D.-H."/>
            <person name="Larsson T."/>
            <person name="Lv J."/>
            <person name="Arendt D."/>
            <person name="Savage R."/>
            <person name="Osoegawa K."/>
            <person name="de Jong P."/>
            <person name="Lindberg D.R."/>
            <person name="Seaver E.C."/>
            <person name="Weisblat D.A."/>
            <person name="Putnam N.H."/>
            <person name="Grigoriev I.V."/>
            <person name="Rokhsar D.S."/>
        </authorList>
    </citation>
    <scope>NUCLEOTIDE SEQUENCE</scope>
</reference>
<dbReference type="AlphaFoldDB" id="T1F9U3"/>
<proteinExistence type="predicted"/>
<evidence type="ECO:0000313" key="3">
    <source>
        <dbReference type="Proteomes" id="UP000015101"/>
    </source>
</evidence>
<accession>T1F9U3</accession>
<dbReference type="GeneID" id="20205592"/>
<gene>
    <name evidence="2" type="primary">20205592</name>
    <name evidence="1" type="ORF">HELRODRAFT_175887</name>
</gene>
<protein>
    <submittedName>
        <fullName evidence="1 2">Uncharacterized protein</fullName>
    </submittedName>
</protein>
<name>T1F9U3_HELRO</name>
<reference evidence="2" key="3">
    <citation type="submission" date="2015-06" db="UniProtKB">
        <authorList>
            <consortium name="EnsemblMetazoa"/>
        </authorList>
    </citation>
    <scope>IDENTIFICATION</scope>
</reference>
<dbReference type="EnsemblMetazoa" id="HelroT175887">
    <property type="protein sequence ID" value="HelroP175887"/>
    <property type="gene ID" value="HelroG175887"/>
</dbReference>
<dbReference type="KEGG" id="hro:HELRODRAFT_175887"/>
<dbReference type="InParanoid" id="T1F9U3"/>
<dbReference type="EMBL" id="AMQM01005465">
    <property type="status" value="NOT_ANNOTATED_CDS"/>
    <property type="molecule type" value="Genomic_DNA"/>
</dbReference>
<dbReference type="EMBL" id="KB096945">
    <property type="protein sequence ID" value="ESO00454.1"/>
    <property type="molecule type" value="Genomic_DNA"/>
</dbReference>
<dbReference type="CTD" id="20205592"/>
<evidence type="ECO:0000313" key="2">
    <source>
        <dbReference type="EnsemblMetazoa" id="HelroP175887"/>
    </source>
</evidence>